<accession>A0ABR7JTB7</accession>
<comment type="caution">
    <text evidence="1">The sequence shown here is derived from an EMBL/GenBank/DDBJ whole genome shotgun (WGS) entry which is preliminary data.</text>
</comment>
<name>A0ABR7JTB7_9FIRM</name>
<keyword evidence="2" id="KW-1185">Reference proteome</keyword>
<dbReference type="RefSeq" id="WP_153972757.1">
    <property type="nucleotide sequence ID" value="NZ_JACRWE010000011.1"/>
</dbReference>
<protein>
    <submittedName>
        <fullName evidence="1">Uncharacterized protein</fullName>
    </submittedName>
</protein>
<evidence type="ECO:0000313" key="1">
    <source>
        <dbReference type="EMBL" id="MBC5998147.1"/>
    </source>
</evidence>
<dbReference type="Proteomes" id="UP000609849">
    <property type="component" value="Unassembled WGS sequence"/>
</dbReference>
<evidence type="ECO:0000313" key="2">
    <source>
        <dbReference type="Proteomes" id="UP000609849"/>
    </source>
</evidence>
<proteinExistence type="predicted"/>
<gene>
    <name evidence="1" type="ORF">H8923_15415</name>
</gene>
<sequence length="48" mass="5458">MDTLIIEQIKADEIIQILSNIIQKQLSRDNEILGGCNDESKQKDCNLL</sequence>
<dbReference type="EMBL" id="JACRWE010000011">
    <property type="protein sequence ID" value="MBC5998147.1"/>
    <property type="molecule type" value="Genomic_DNA"/>
</dbReference>
<organism evidence="1 2">
    <name type="scientific">Romboutsia faecis</name>
    <dbReference type="NCBI Taxonomy" id="2764597"/>
    <lineage>
        <taxon>Bacteria</taxon>
        <taxon>Bacillati</taxon>
        <taxon>Bacillota</taxon>
        <taxon>Clostridia</taxon>
        <taxon>Peptostreptococcales</taxon>
        <taxon>Peptostreptococcaceae</taxon>
        <taxon>Romboutsia</taxon>
    </lineage>
</organism>
<reference evidence="1 2" key="1">
    <citation type="submission" date="2020-08" db="EMBL/GenBank/DDBJ databases">
        <authorList>
            <person name="Liu C."/>
            <person name="Sun Q."/>
        </authorList>
    </citation>
    <scope>NUCLEOTIDE SEQUENCE [LARGE SCALE GENOMIC DNA]</scope>
    <source>
        <strain evidence="1 2">NSJ-18</strain>
    </source>
</reference>